<accession>A0A561PA09</accession>
<keyword evidence="4" id="KW-1185">Reference proteome</keyword>
<dbReference type="InterPro" id="IPR019494">
    <property type="entry name" value="FIST_C"/>
</dbReference>
<dbReference type="InterPro" id="IPR013702">
    <property type="entry name" value="FIST_domain_N"/>
</dbReference>
<dbReference type="Pfam" id="PF08495">
    <property type="entry name" value="FIST"/>
    <property type="match status" value="1"/>
</dbReference>
<dbReference type="OrthoDB" id="9770435at2"/>
<name>A0A561PA09_9BACT</name>
<organism evidence="3 4">
    <name type="scientific">Chitinophaga polysaccharea</name>
    <dbReference type="NCBI Taxonomy" id="1293035"/>
    <lineage>
        <taxon>Bacteria</taxon>
        <taxon>Pseudomonadati</taxon>
        <taxon>Bacteroidota</taxon>
        <taxon>Chitinophagia</taxon>
        <taxon>Chitinophagales</taxon>
        <taxon>Chitinophagaceae</taxon>
        <taxon>Chitinophaga</taxon>
    </lineage>
</organism>
<evidence type="ECO:0000259" key="1">
    <source>
        <dbReference type="SMART" id="SM00897"/>
    </source>
</evidence>
<proteinExistence type="predicted"/>
<comment type="caution">
    <text evidence="3">The sequence shown here is derived from an EMBL/GenBank/DDBJ whole genome shotgun (WGS) entry which is preliminary data.</text>
</comment>
<dbReference type="RefSeq" id="WP_145673677.1">
    <property type="nucleotide sequence ID" value="NZ_VIWO01000010.1"/>
</dbReference>
<dbReference type="SMART" id="SM00897">
    <property type="entry name" value="FIST"/>
    <property type="match status" value="1"/>
</dbReference>
<feature type="domain" description="FIST C-domain" evidence="2">
    <location>
        <begin position="220"/>
        <end position="358"/>
    </location>
</feature>
<dbReference type="AlphaFoldDB" id="A0A561PA09"/>
<reference evidence="3 4" key="1">
    <citation type="submission" date="2019-06" db="EMBL/GenBank/DDBJ databases">
        <title>Sorghum-associated microbial communities from plants grown in Nebraska, USA.</title>
        <authorList>
            <person name="Schachtman D."/>
        </authorList>
    </citation>
    <scope>NUCLEOTIDE SEQUENCE [LARGE SCALE GENOMIC DNA]</scope>
    <source>
        <strain evidence="3 4">1209</strain>
    </source>
</reference>
<sequence length="380" mass="41318">MKAALYKFQSGQWQRHPQSQPLSEDAARLVLCFASRSALETYPIYSLLHTRFPHAEIVISSTAGEIYHTEVLDDGLSLVALDFDATEVVTQSVHISNYSNSYEAGTALIQAFAMEKLSHVLVFSDGSHVNGSELVRGMNATTSQSVLVTGGLAGDGNRFESTFVGLNGHPEQGLIVGVGFYGDKLQVGHGSQGGWETFGLERMVTRSDRNVLFEMDGKNALELYKRYLGMEAESLPGAALLFPLAVKLPGITAPIVRTILSIDSDKGSMTFAGDIPEGASVRFMRANFDKLTIAASGAATQSFRQGSQQPVFALLISCIGRKMILKSRTEEEVEAVDEIFGHRTLLSGFYSYGELSPLLDGTSCQLHNQTMTITTFHEVE</sequence>
<dbReference type="Pfam" id="PF10442">
    <property type="entry name" value="FIST_C"/>
    <property type="match status" value="1"/>
</dbReference>
<feature type="domain" description="FIST" evidence="1">
    <location>
        <begin position="26"/>
        <end position="219"/>
    </location>
</feature>
<evidence type="ECO:0008006" key="5">
    <source>
        <dbReference type="Google" id="ProtNLM"/>
    </source>
</evidence>
<dbReference type="PANTHER" id="PTHR40252">
    <property type="entry name" value="BLR0328 PROTEIN"/>
    <property type="match status" value="1"/>
</dbReference>
<evidence type="ECO:0000259" key="2">
    <source>
        <dbReference type="SMART" id="SM01204"/>
    </source>
</evidence>
<protein>
    <recommendedName>
        <fullName evidence="5">FIST-like protein</fullName>
    </recommendedName>
</protein>
<evidence type="ECO:0000313" key="3">
    <source>
        <dbReference type="EMBL" id="TWF34939.1"/>
    </source>
</evidence>
<gene>
    <name evidence="3" type="ORF">FHW36_110139</name>
</gene>
<dbReference type="Proteomes" id="UP000320811">
    <property type="component" value="Unassembled WGS sequence"/>
</dbReference>
<dbReference type="PANTHER" id="PTHR40252:SF2">
    <property type="entry name" value="BLR0328 PROTEIN"/>
    <property type="match status" value="1"/>
</dbReference>
<dbReference type="SMART" id="SM01204">
    <property type="entry name" value="FIST_C"/>
    <property type="match status" value="1"/>
</dbReference>
<dbReference type="EMBL" id="VIWO01000010">
    <property type="protein sequence ID" value="TWF34939.1"/>
    <property type="molecule type" value="Genomic_DNA"/>
</dbReference>
<evidence type="ECO:0000313" key="4">
    <source>
        <dbReference type="Proteomes" id="UP000320811"/>
    </source>
</evidence>